<protein>
    <submittedName>
        <fullName evidence="2">RAN GTPase-activating protein 2</fullName>
    </submittedName>
</protein>
<sequence length="204" mass="21841">MFGIDAGLALSEGLSAFSDLSEIYLSYLNLEDEGCIALANALKESAPSLEVLDMAGNEITAKAAPALASCIASKQFLAKLNLGENELKDEGAILIAKALEEGHGQLCEVDMNTNLIRRAGARRLATAVVGKLGLTLLNINGNYISDEGIDEVKDIFKNCLNVLGPLDENDPDGDDYDDEGDEQSGHDELELESKLKGLEIKQEE</sequence>
<dbReference type="PANTHER" id="PTHR46761">
    <property type="entry name" value="RAN GTPASE-ACTIVATING PROTEIN 1"/>
    <property type="match status" value="1"/>
</dbReference>
<dbReference type="PANTHER" id="PTHR46761:SF2">
    <property type="entry name" value="RAN GTPASE-ACTIVATING PROTEIN 1"/>
    <property type="match status" value="1"/>
</dbReference>
<dbReference type="InterPro" id="IPR032675">
    <property type="entry name" value="LRR_dom_sf"/>
</dbReference>
<evidence type="ECO:0000313" key="2">
    <source>
        <dbReference type="EMBL" id="KAL0459536.1"/>
    </source>
</evidence>
<reference evidence="2" key="1">
    <citation type="submission" date="2020-06" db="EMBL/GenBank/DDBJ databases">
        <authorList>
            <person name="Li T."/>
            <person name="Hu X."/>
            <person name="Zhang T."/>
            <person name="Song X."/>
            <person name="Zhang H."/>
            <person name="Dai N."/>
            <person name="Sheng W."/>
            <person name="Hou X."/>
            <person name="Wei L."/>
        </authorList>
    </citation>
    <scope>NUCLEOTIDE SEQUENCE</scope>
    <source>
        <strain evidence="2">KEN1</strain>
        <tissue evidence="2">Leaf</tissue>
    </source>
</reference>
<comment type="caution">
    <text evidence="2">The sequence shown here is derived from an EMBL/GenBank/DDBJ whole genome shotgun (WGS) entry which is preliminary data.</text>
</comment>
<reference evidence="2" key="2">
    <citation type="journal article" date="2024" name="Plant">
        <title>Genomic evolution and insights into agronomic trait innovations of Sesamum species.</title>
        <authorList>
            <person name="Miao H."/>
            <person name="Wang L."/>
            <person name="Qu L."/>
            <person name="Liu H."/>
            <person name="Sun Y."/>
            <person name="Le M."/>
            <person name="Wang Q."/>
            <person name="Wei S."/>
            <person name="Zheng Y."/>
            <person name="Lin W."/>
            <person name="Duan Y."/>
            <person name="Cao H."/>
            <person name="Xiong S."/>
            <person name="Wang X."/>
            <person name="Wei L."/>
            <person name="Li C."/>
            <person name="Ma Q."/>
            <person name="Ju M."/>
            <person name="Zhao R."/>
            <person name="Li G."/>
            <person name="Mu C."/>
            <person name="Tian Q."/>
            <person name="Mei H."/>
            <person name="Zhang T."/>
            <person name="Gao T."/>
            <person name="Zhang H."/>
        </authorList>
    </citation>
    <scope>NUCLEOTIDE SEQUENCE</scope>
    <source>
        <strain evidence="2">KEN1</strain>
    </source>
</reference>
<evidence type="ECO:0000256" key="1">
    <source>
        <dbReference type="SAM" id="MobiDB-lite"/>
    </source>
</evidence>
<feature type="compositionally biased region" description="Basic and acidic residues" evidence="1">
    <location>
        <begin position="183"/>
        <end position="204"/>
    </location>
</feature>
<name>A0AAW2Y1D0_9LAMI</name>
<dbReference type="SUPFAM" id="SSF52047">
    <property type="entry name" value="RNI-like"/>
    <property type="match status" value="1"/>
</dbReference>
<dbReference type="GO" id="GO:0005096">
    <property type="term" value="F:GTPase activator activity"/>
    <property type="evidence" value="ECO:0007669"/>
    <property type="project" value="InterPro"/>
</dbReference>
<organism evidence="2">
    <name type="scientific">Sesamum latifolium</name>
    <dbReference type="NCBI Taxonomy" id="2727402"/>
    <lineage>
        <taxon>Eukaryota</taxon>
        <taxon>Viridiplantae</taxon>
        <taxon>Streptophyta</taxon>
        <taxon>Embryophyta</taxon>
        <taxon>Tracheophyta</taxon>
        <taxon>Spermatophyta</taxon>
        <taxon>Magnoliopsida</taxon>
        <taxon>eudicotyledons</taxon>
        <taxon>Gunneridae</taxon>
        <taxon>Pentapetalae</taxon>
        <taxon>asterids</taxon>
        <taxon>lamiids</taxon>
        <taxon>Lamiales</taxon>
        <taxon>Pedaliaceae</taxon>
        <taxon>Sesamum</taxon>
    </lineage>
</organism>
<feature type="compositionally biased region" description="Acidic residues" evidence="1">
    <location>
        <begin position="167"/>
        <end position="182"/>
    </location>
</feature>
<proteinExistence type="predicted"/>
<dbReference type="AlphaFoldDB" id="A0AAW2Y1D0"/>
<feature type="region of interest" description="Disordered" evidence="1">
    <location>
        <begin position="166"/>
        <end position="204"/>
    </location>
</feature>
<dbReference type="InterPro" id="IPR001611">
    <property type="entry name" value="Leu-rich_rpt"/>
</dbReference>
<dbReference type="InterPro" id="IPR045203">
    <property type="entry name" value="RanGAP1/2"/>
</dbReference>
<dbReference type="Pfam" id="PF13516">
    <property type="entry name" value="LRR_6"/>
    <property type="match status" value="3"/>
</dbReference>
<dbReference type="SMART" id="SM00368">
    <property type="entry name" value="LRR_RI"/>
    <property type="match status" value="4"/>
</dbReference>
<accession>A0AAW2Y1D0</accession>
<dbReference type="Gene3D" id="3.80.10.10">
    <property type="entry name" value="Ribonuclease Inhibitor"/>
    <property type="match status" value="1"/>
</dbReference>
<gene>
    <name evidence="2" type="ORF">Slati_0580800</name>
</gene>
<dbReference type="EMBL" id="JACGWN010000002">
    <property type="protein sequence ID" value="KAL0459536.1"/>
    <property type="molecule type" value="Genomic_DNA"/>
</dbReference>